<gene>
    <name evidence="5" type="ORF">SAMN05216180_2989</name>
</gene>
<dbReference type="AlphaFoldDB" id="A0A1H8EEK3"/>
<dbReference type="InterPro" id="IPR000683">
    <property type="entry name" value="Gfo/Idh/MocA-like_OxRdtase_N"/>
</dbReference>
<feature type="domain" description="Gfo/Idh/MocA-like oxidoreductase N-terminal" evidence="3">
    <location>
        <begin position="49"/>
        <end position="143"/>
    </location>
</feature>
<dbReference type="STRING" id="474960.SAMN05216180_2989"/>
<dbReference type="InterPro" id="IPR036291">
    <property type="entry name" value="NAD(P)-bd_dom_sf"/>
</dbReference>
<feature type="domain" description="GFO/IDH/MocA-like oxidoreductase" evidence="4">
    <location>
        <begin position="153"/>
        <end position="267"/>
    </location>
</feature>
<protein>
    <submittedName>
        <fullName evidence="5">Uncharacterized protein</fullName>
    </submittedName>
</protein>
<dbReference type="GO" id="GO:0016491">
    <property type="term" value="F:oxidoreductase activity"/>
    <property type="evidence" value="ECO:0007669"/>
    <property type="project" value="UniProtKB-KW"/>
</dbReference>
<dbReference type="RefSeq" id="WP_092756639.1">
    <property type="nucleotide sequence ID" value="NZ_FOCG01000007.1"/>
</dbReference>
<dbReference type="Pfam" id="PF01408">
    <property type="entry name" value="GFO_IDH_MocA"/>
    <property type="match status" value="1"/>
</dbReference>
<evidence type="ECO:0000256" key="2">
    <source>
        <dbReference type="ARBA" id="ARBA00023002"/>
    </source>
</evidence>
<evidence type="ECO:0000256" key="1">
    <source>
        <dbReference type="ARBA" id="ARBA00010928"/>
    </source>
</evidence>
<dbReference type="SUPFAM" id="SSF55347">
    <property type="entry name" value="Glyceraldehyde-3-phosphate dehydrogenase-like, C-terminal domain"/>
    <property type="match status" value="1"/>
</dbReference>
<dbReference type="OrthoDB" id="9783105at2"/>
<dbReference type="InterPro" id="IPR050984">
    <property type="entry name" value="Gfo/Idh/MocA_domain"/>
</dbReference>
<evidence type="ECO:0000259" key="4">
    <source>
        <dbReference type="Pfam" id="PF22725"/>
    </source>
</evidence>
<evidence type="ECO:0000259" key="3">
    <source>
        <dbReference type="Pfam" id="PF01408"/>
    </source>
</evidence>
<dbReference type="Gene3D" id="3.30.360.10">
    <property type="entry name" value="Dihydrodipicolinate Reductase, domain 2"/>
    <property type="match status" value="1"/>
</dbReference>
<dbReference type="InterPro" id="IPR055170">
    <property type="entry name" value="GFO_IDH_MocA-like_dom"/>
</dbReference>
<keyword evidence="6" id="KW-1185">Reference proteome</keyword>
<dbReference type="Gene3D" id="3.40.50.720">
    <property type="entry name" value="NAD(P)-binding Rossmann-like Domain"/>
    <property type="match status" value="1"/>
</dbReference>
<proteinExistence type="inferred from homology"/>
<dbReference type="Pfam" id="PF22725">
    <property type="entry name" value="GFO_IDH_MocA_C3"/>
    <property type="match status" value="1"/>
</dbReference>
<accession>A0A1H8EEK3</accession>
<dbReference type="PANTHER" id="PTHR22604:SF105">
    <property type="entry name" value="TRANS-1,2-DIHYDROBENZENE-1,2-DIOL DEHYDROGENASE"/>
    <property type="match status" value="1"/>
</dbReference>
<reference evidence="5 6" key="1">
    <citation type="submission" date="2016-10" db="EMBL/GenBank/DDBJ databases">
        <authorList>
            <person name="de Groot N.N."/>
        </authorList>
    </citation>
    <scope>NUCLEOTIDE SEQUENCE [LARGE SCALE GENOMIC DNA]</scope>
    <source>
        <strain evidence="5 6">CGMCC 1.5070</strain>
    </source>
</reference>
<dbReference type="EMBL" id="FOCG01000007">
    <property type="protein sequence ID" value="SEN17903.1"/>
    <property type="molecule type" value="Genomic_DNA"/>
</dbReference>
<sequence length="342" mass="38338">MTTIRIGVICPSEIAFRRFMPALKKHEGFEFVGIAYANDEEWFGKKSECNDHTVIENEHKKASIFADTYGGRVFDSYMKLLSSDEIDAVYIPLPPALHHKWAKKALEYGKHVLLEKPFTTSLKQTDELIALARKKKLALHENYMFQYHSQLDYIKQAITDKKIGELRSVSIQFGFPFRGANDFRYNKSLGGGALLDCSGYTIKLASLLLGDSARVVTSQLNYTDGFDVDIYGSGTIVNSDGLTAQLSFGMDNSYKCDLELWGSTGTLYTNRILTAPEGFEPLMTIKKGNGEITKKLSADDTFAKSIVAFSACVENSKCREENYKAIKRQAVLVDEFVRGTEK</sequence>
<name>A0A1H8EEK3_9FIRM</name>
<dbReference type="PANTHER" id="PTHR22604">
    <property type="entry name" value="OXIDOREDUCTASES"/>
    <property type="match status" value="1"/>
</dbReference>
<evidence type="ECO:0000313" key="5">
    <source>
        <dbReference type="EMBL" id="SEN17903.1"/>
    </source>
</evidence>
<comment type="similarity">
    <text evidence="1">Belongs to the Gfo/Idh/MocA family.</text>
</comment>
<evidence type="ECO:0000313" key="6">
    <source>
        <dbReference type="Proteomes" id="UP000199158"/>
    </source>
</evidence>
<organism evidence="5 6">
    <name type="scientific">Hydrogenoanaerobacterium saccharovorans</name>
    <dbReference type="NCBI Taxonomy" id="474960"/>
    <lineage>
        <taxon>Bacteria</taxon>
        <taxon>Bacillati</taxon>
        <taxon>Bacillota</taxon>
        <taxon>Clostridia</taxon>
        <taxon>Eubacteriales</taxon>
        <taxon>Oscillospiraceae</taxon>
        <taxon>Hydrogenoanaerobacterium</taxon>
    </lineage>
</organism>
<keyword evidence="2" id="KW-0560">Oxidoreductase</keyword>
<dbReference type="SUPFAM" id="SSF51735">
    <property type="entry name" value="NAD(P)-binding Rossmann-fold domains"/>
    <property type="match status" value="1"/>
</dbReference>
<dbReference type="GO" id="GO:0000166">
    <property type="term" value="F:nucleotide binding"/>
    <property type="evidence" value="ECO:0007669"/>
    <property type="project" value="InterPro"/>
</dbReference>
<dbReference type="Proteomes" id="UP000199158">
    <property type="component" value="Unassembled WGS sequence"/>
</dbReference>